<proteinExistence type="predicted"/>
<dbReference type="AlphaFoldDB" id="A0A257LV33"/>
<evidence type="ECO:0000313" key="2">
    <source>
        <dbReference type="EMBL" id="OYV03548.1"/>
    </source>
</evidence>
<name>A0A257LV33_UNCW3</name>
<dbReference type="InterPro" id="IPR013693">
    <property type="entry name" value="SpoIID/LytB_N"/>
</dbReference>
<reference evidence="3" key="1">
    <citation type="submission" date="2017-07" db="EMBL/GenBank/DDBJ databases">
        <title>Novel pathways for hydrocarbon cycling and metabolic interdependencies in hydrothermal sediment communities.</title>
        <authorList>
            <person name="Dombrowski N."/>
            <person name="Seitz K."/>
            <person name="Teske A."/>
            <person name="Baker B."/>
        </authorList>
    </citation>
    <scope>NUCLEOTIDE SEQUENCE [LARGE SCALE GENOMIC DNA]</scope>
</reference>
<dbReference type="NCBIfam" id="TIGR02669">
    <property type="entry name" value="SpoIID_LytB"/>
    <property type="match status" value="1"/>
</dbReference>
<dbReference type="EMBL" id="NMUJ01000003">
    <property type="protein sequence ID" value="OYV03548.1"/>
    <property type="molecule type" value="Genomic_DNA"/>
</dbReference>
<evidence type="ECO:0000259" key="1">
    <source>
        <dbReference type="Pfam" id="PF08486"/>
    </source>
</evidence>
<accession>A0A257LV33</accession>
<dbReference type="Proteomes" id="UP000216312">
    <property type="component" value="Unassembled WGS sequence"/>
</dbReference>
<comment type="caution">
    <text evidence="2">The sequence shown here is derived from an EMBL/GenBank/DDBJ whole genome shotgun (WGS) entry which is preliminary data.</text>
</comment>
<protein>
    <recommendedName>
        <fullName evidence="1">Sporulation stage II protein D amidase enhancer LytB N-terminal domain-containing protein</fullName>
    </recommendedName>
</protein>
<feature type="domain" description="Sporulation stage II protein D amidase enhancer LytB N-terminal" evidence="1">
    <location>
        <begin position="178"/>
        <end position="270"/>
    </location>
</feature>
<gene>
    <name evidence="2" type="ORF">CGW93_00495</name>
</gene>
<sequence>MATDKLKVCIFKGDKVKIELRKPIKFGNQKLCAGVWEVRSEMLSSPQIDYFLVVGEAIEKDRLASVTKEFEARGYSSRVLKYKSIWFAGIGPFRVPDPLQMLSHHSVYFFPEVKRPAITNVIARNISNGRTVQLPRHFYVSPEEPFDLIIYNKVGRGFHFEFEEKQNYEGELEFTVGYDGKLLLINHIELERYLASVISSEMLVSLPIEVLKAQAVAARNWLLTAAIKHHIGEPFDVCNDDHCQEYRGVRDENNIARKVIDETRNEVLYYKGEPVDTRFAKVCGGITEEFNNVWGETFYSRSIFDGPGTYDMDLRKEDNFRLWIEQPPPAYCNTQGNTEYFEYGRKYFRWYETIDPHTLREIILSKTGIDIGYPIGQYYHPRIYQVLHSM</sequence>
<evidence type="ECO:0000313" key="3">
    <source>
        <dbReference type="Proteomes" id="UP000216312"/>
    </source>
</evidence>
<dbReference type="Pfam" id="PF08486">
    <property type="entry name" value="SpoIID"/>
    <property type="match status" value="1"/>
</dbReference>
<dbReference type="GO" id="GO:0030435">
    <property type="term" value="P:sporulation resulting in formation of a cellular spore"/>
    <property type="evidence" value="ECO:0007669"/>
    <property type="project" value="InterPro"/>
</dbReference>
<organism evidence="2 3">
    <name type="scientific">candidate division WOR-3 bacterium 4484_18</name>
    <dbReference type="NCBI Taxonomy" id="2020626"/>
    <lineage>
        <taxon>Bacteria</taxon>
        <taxon>Bacteria division WOR-3</taxon>
    </lineage>
</organism>
<dbReference type="InterPro" id="IPR013486">
    <property type="entry name" value="SpoIID/LytB"/>
</dbReference>